<organism evidence="2 3">
    <name type="scientific">Solanum tuberosum</name>
    <name type="common">Potato</name>
    <dbReference type="NCBI Taxonomy" id="4113"/>
    <lineage>
        <taxon>Eukaryota</taxon>
        <taxon>Viridiplantae</taxon>
        <taxon>Streptophyta</taxon>
        <taxon>Embryophyta</taxon>
        <taxon>Tracheophyta</taxon>
        <taxon>Spermatophyta</taxon>
        <taxon>Magnoliopsida</taxon>
        <taxon>eudicotyledons</taxon>
        <taxon>Gunneridae</taxon>
        <taxon>Pentapetalae</taxon>
        <taxon>asterids</taxon>
        <taxon>lamiids</taxon>
        <taxon>Solanales</taxon>
        <taxon>Solanaceae</taxon>
        <taxon>Solanoideae</taxon>
        <taxon>Solaneae</taxon>
        <taxon>Solanum</taxon>
    </lineage>
</organism>
<reference evidence="2" key="2">
    <citation type="submission" date="2015-06" db="UniProtKB">
        <authorList>
            <consortium name="EnsemblPlants"/>
        </authorList>
    </citation>
    <scope>IDENTIFICATION</scope>
    <source>
        <strain evidence="2">DM1-3 516 R44</strain>
    </source>
</reference>
<reference evidence="3" key="1">
    <citation type="journal article" date="2011" name="Nature">
        <title>Genome sequence and analysis of the tuber crop potato.</title>
        <authorList>
            <consortium name="The Potato Genome Sequencing Consortium"/>
        </authorList>
    </citation>
    <scope>NUCLEOTIDE SEQUENCE [LARGE SCALE GENOMIC DNA]</scope>
    <source>
        <strain evidence="3">cv. DM1-3 516 R44</strain>
    </source>
</reference>
<protein>
    <submittedName>
        <fullName evidence="2">Beta-1,3-galactosyltransferase sqv-2</fullName>
    </submittedName>
</protein>
<accession>M1CW02</accession>
<dbReference type="AlphaFoldDB" id="M1CW02"/>
<dbReference type="OrthoDB" id="1158011at2759"/>
<sequence length="80" mass="9435">MFVWHHLIGAAAEFANQSKESSMYTLNAAKVLLLYGVLLFSHLSPYQKLFFKHDIYPLNLKRGKLLIIYELEEITRCYKR</sequence>
<dbReference type="Proteomes" id="UP000011115">
    <property type="component" value="Unassembled WGS sequence"/>
</dbReference>
<dbReference type="HOGENOM" id="CLU_2594504_0_0_1"/>
<dbReference type="ExpressionAtlas" id="M1CW02">
    <property type="expression patterns" value="baseline and differential"/>
</dbReference>
<keyword evidence="1" id="KW-0812">Transmembrane</keyword>
<dbReference type="Gramene" id="PGSC0003DMT400075968">
    <property type="protein sequence ID" value="PGSC0003DMT400075968"/>
    <property type="gene ID" value="PGSC0003DMG400029547"/>
</dbReference>
<evidence type="ECO:0000313" key="3">
    <source>
        <dbReference type="Proteomes" id="UP000011115"/>
    </source>
</evidence>
<name>M1CW02_SOLTU</name>
<keyword evidence="1" id="KW-1133">Transmembrane helix</keyword>
<proteinExistence type="predicted"/>
<evidence type="ECO:0000313" key="2">
    <source>
        <dbReference type="EnsemblPlants" id="PGSC0003DMT400075968"/>
    </source>
</evidence>
<gene>
    <name evidence="2" type="primary">LOC102605545</name>
</gene>
<dbReference type="EnsemblPlants" id="PGSC0003DMT400075968">
    <property type="protein sequence ID" value="PGSC0003DMT400075968"/>
    <property type="gene ID" value="PGSC0003DMG400029547"/>
</dbReference>
<feature type="transmembrane region" description="Helical" evidence="1">
    <location>
        <begin position="24"/>
        <end position="43"/>
    </location>
</feature>
<evidence type="ECO:0000256" key="1">
    <source>
        <dbReference type="SAM" id="Phobius"/>
    </source>
</evidence>
<keyword evidence="1" id="KW-0472">Membrane</keyword>
<keyword evidence="3" id="KW-1185">Reference proteome</keyword>